<keyword evidence="7" id="KW-0560">Oxidoreductase</keyword>
<evidence type="ECO:0000256" key="2">
    <source>
        <dbReference type="ARBA" id="ARBA00022723"/>
    </source>
</evidence>
<keyword evidence="1" id="KW-0001">2Fe-2S</keyword>
<dbReference type="PANTHER" id="PTHR21496:SF0">
    <property type="entry name" value="RIESKE DOMAIN-CONTAINING PROTEIN"/>
    <property type="match status" value="1"/>
</dbReference>
<dbReference type="InterPro" id="IPR017941">
    <property type="entry name" value="Rieske_2Fe-2S"/>
</dbReference>
<sequence length="115" mass="12760">MVFRKISVIGKVFERRNSAVVMVEDKPILIVKYNNSLYGMDAICSHMGCGLLTDVTDNIAACPLHGAKFNVITGEMVAPPQIKPEVPCEFKSDSKTPLKTYKVRINNEGFVEIDI</sequence>
<keyword evidence="8" id="KW-1185">Reference proteome</keyword>
<evidence type="ECO:0000313" key="7">
    <source>
        <dbReference type="EMBL" id="AFZ70139.1"/>
    </source>
</evidence>
<dbReference type="InParanoid" id="L0A9Q2"/>
<dbReference type="GO" id="GO:0046872">
    <property type="term" value="F:metal ion binding"/>
    <property type="evidence" value="ECO:0007669"/>
    <property type="project" value="UniProtKB-KW"/>
</dbReference>
<gene>
    <name evidence="7" type="ordered locus">Calag_0363</name>
</gene>
<dbReference type="RefSeq" id="WP_015232037.1">
    <property type="nucleotide sequence ID" value="NC_019791.1"/>
</dbReference>
<dbReference type="PANTHER" id="PTHR21496">
    <property type="entry name" value="FERREDOXIN-RELATED"/>
    <property type="match status" value="1"/>
</dbReference>
<dbReference type="CDD" id="cd03467">
    <property type="entry name" value="Rieske"/>
    <property type="match status" value="1"/>
</dbReference>
<dbReference type="AlphaFoldDB" id="L0A9Q2"/>
<dbReference type="GO" id="GO:0051213">
    <property type="term" value="F:dioxygenase activity"/>
    <property type="evidence" value="ECO:0007669"/>
    <property type="project" value="UniProtKB-KW"/>
</dbReference>
<evidence type="ECO:0000259" key="6">
    <source>
        <dbReference type="PROSITE" id="PS51296"/>
    </source>
</evidence>
<feature type="domain" description="Rieske" evidence="6">
    <location>
        <begin position="6"/>
        <end position="84"/>
    </location>
</feature>
<dbReference type="Pfam" id="PF00355">
    <property type="entry name" value="Rieske"/>
    <property type="match status" value="1"/>
</dbReference>
<dbReference type="Proteomes" id="UP000010469">
    <property type="component" value="Chromosome"/>
</dbReference>
<evidence type="ECO:0000256" key="3">
    <source>
        <dbReference type="ARBA" id="ARBA00023004"/>
    </source>
</evidence>
<name>L0A9Q2_CALLD</name>
<dbReference type="HOGENOM" id="CLU_055690_5_4_2"/>
<proteinExistence type="predicted"/>
<comment type="cofactor">
    <cofactor evidence="5">
        <name>[2Fe-2S] cluster</name>
        <dbReference type="ChEBI" id="CHEBI:190135"/>
    </cofactor>
</comment>
<dbReference type="PROSITE" id="PS51296">
    <property type="entry name" value="RIESKE"/>
    <property type="match status" value="1"/>
</dbReference>
<dbReference type="STRING" id="1056495.Calag_0363"/>
<dbReference type="KEGG" id="clg:Calag_0363"/>
<keyword evidence="7" id="KW-0223">Dioxygenase</keyword>
<dbReference type="eggNOG" id="arCOG02854">
    <property type="taxonomic scope" value="Archaea"/>
</dbReference>
<evidence type="ECO:0000256" key="5">
    <source>
        <dbReference type="ARBA" id="ARBA00034078"/>
    </source>
</evidence>
<protein>
    <submittedName>
        <fullName evidence="7">Ferredoxin subunit of nitrite reductase and ring-hydroxylating dioxygenase</fullName>
    </submittedName>
</protein>
<dbReference type="GeneID" id="14211623"/>
<evidence type="ECO:0000313" key="8">
    <source>
        <dbReference type="Proteomes" id="UP000010469"/>
    </source>
</evidence>
<dbReference type="GO" id="GO:0051537">
    <property type="term" value="F:2 iron, 2 sulfur cluster binding"/>
    <property type="evidence" value="ECO:0007669"/>
    <property type="project" value="UniProtKB-KW"/>
</dbReference>
<reference evidence="8" key="1">
    <citation type="submission" date="2012-03" db="EMBL/GenBank/DDBJ databases">
        <title>Complete genome of Caldisphaera lagunensis DSM 15908.</title>
        <authorList>
            <person name="Lucas S."/>
            <person name="Copeland A."/>
            <person name="Lapidus A."/>
            <person name="Glavina del Rio T."/>
            <person name="Dalin E."/>
            <person name="Tice H."/>
            <person name="Bruce D."/>
            <person name="Goodwin L."/>
            <person name="Pitluck S."/>
            <person name="Peters L."/>
            <person name="Mikhailova N."/>
            <person name="Teshima H."/>
            <person name="Kyrpides N."/>
            <person name="Mavromatis K."/>
            <person name="Ivanova N."/>
            <person name="Brettin T."/>
            <person name="Detter J.C."/>
            <person name="Han C."/>
            <person name="Larimer F."/>
            <person name="Land M."/>
            <person name="Hauser L."/>
            <person name="Markowitz V."/>
            <person name="Cheng J.-F."/>
            <person name="Hugenholtz P."/>
            <person name="Woyke T."/>
            <person name="Wu D."/>
            <person name="Spring S."/>
            <person name="Schroeder M."/>
            <person name="Brambilla E."/>
            <person name="Klenk H.-P."/>
            <person name="Eisen J.A."/>
        </authorList>
    </citation>
    <scope>NUCLEOTIDE SEQUENCE [LARGE SCALE GENOMIC DNA]</scope>
    <source>
        <strain evidence="8">DSM 15908 / JCM 11604 / IC-154</strain>
    </source>
</reference>
<organism evidence="7 8">
    <name type="scientific">Caldisphaera lagunensis (strain DSM 15908 / JCM 11604 / ANMR 0165 / IC-154)</name>
    <dbReference type="NCBI Taxonomy" id="1056495"/>
    <lineage>
        <taxon>Archaea</taxon>
        <taxon>Thermoproteota</taxon>
        <taxon>Thermoprotei</taxon>
        <taxon>Acidilobales</taxon>
        <taxon>Caldisphaeraceae</taxon>
        <taxon>Caldisphaera</taxon>
    </lineage>
</organism>
<dbReference type="Gene3D" id="2.102.10.10">
    <property type="entry name" value="Rieske [2Fe-2S] iron-sulphur domain"/>
    <property type="match status" value="1"/>
</dbReference>
<keyword evidence="4" id="KW-0411">Iron-sulfur</keyword>
<dbReference type="SUPFAM" id="SSF50022">
    <property type="entry name" value="ISP domain"/>
    <property type="match status" value="1"/>
</dbReference>
<keyword evidence="2" id="KW-0479">Metal-binding</keyword>
<accession>L0A9Q2</accession>
<dbReference type="InterPro" id="IPR036922">
    <property type="entry name" value="Rieske_2Fe-2S_sf"/>
</dbReference>
<evidence type="ECO:0000256" key="1">
    <source>
        <dbReference type="ARBA" id="ARBA00022714"/>
    </source>
</evidence>
<dbReference type="EMBL" id="CP003378">
    <property type="protein sequence ID" value="AFZ70139.1"/>
    <property type="molecule type" value="Genomic_DNA"/>
</dbReference>
<keyword evidence="3" id="KW-0408">Iron</keyword>
<evidence type="ECO:0000256" key="4">
    <source>
        <dbReference type="ARBA" id="ARBA00023014"/>
    </source>
</evidence>
<dbReference type="OrthoDB" id="6837at2157"/>